<dbReference type="SUPFAM" id="SSF53187">
    <property type="entry name" value="Zn-dependent exopeptidases"/>
    <property type="match status" value="2"/>
</dbReference>
<evidence type="ECO:0000256" key="6">
    <source>
        <dbReference type="ARBA" id="ARBA00022729"/>
    </source>
</evidence>
<proteinExistence type="inferred from homology"/>
<gene>
    <name evidence="16" type="ORF">CSAL01_09955</name>
</gene>
<dbReference type="InterPro" id="IPR045175">
    <property type="entry name" value="M28_fam"/>
</dbReference>
<evidence type="ECO:0000256" key="9">
    <source>
        <dbReference type="ARBA" id="ARBA00023145"/>
    </source>
</evidence>
<evidence type="ECO:0000256" key="13">
    <source>
        <dbReference type="ARBA" id="ARBA00043962"/>
    </source>
</evidence>
<evidence type="ECO:0000256" key="10">
    <source>
        <dbReference type="ARBA" id="ARBA00023157"/>
    </source>
</evidence>
<feature type="domain" description="Peptidase M28" evidence="15">
    <location>
        <begin position="143"/>
        <end position="252"/>
    </location>
</feature>
<evidence type="ECO:0000313" key="17">
    <source>
        <dbReference type="Proteomes" id="UP000070121"/>
    </source>
</evidence>
<dbReference type="Gene3D" id="3.40.630.10">
    <property type="entry name" value="Zn peptidases"/>
    <property type="match status" value="2"/>
</dbReference>
<dbReference type="GO" id="GO:0004177">
    <property type="term" value="F:aminopeptidase activity"/>
    <property type="evidence" value="ECO:0007669"/>
    <property type="project" value="UniProtKB-KW"/>
</dbReference>
<dbReference type="GO" id="GO:0046872">
    <property type="term" value="F:metal ion binding"/>
    <property type="evidence" value="ECO:0007669"/>
    <property type="project" value="UniProtKB-KW"/>
</dbReference>
<dbReference type="Proteomes" id="UP000070121">
    <property type="component" value="Unassembled WGS sequence"/>
</dbReference>
<comment type="caution">
    <text evidence="16">The sequence shown here is derived from an EMBL/GenBank/DDBJ whole genome shotgun (WGS) entry which is preliminary data.</text>
</comment>
<feature type="domain" description="Peptidase M28" evidence="15">
    <location>
        <begin position="258"/>
        <end position="436"/>
    </location>
</feature>
<keyword evidence="9" id="KW-0865">Zymogen</keyword>
<evidence type="ECO:0000256" key="2">
    <source>
        <dbReference type="ARBA" id="ARBA00011245"/>
    </source>
</evidence>
<keyword evidence="6 14" id="KW-0732">Signal</keyword>
<evidence type="ECO:0000256" key="3">
    <source>
        <dbReference type="ARBA" id="ARBA00022438"/>
    </source>
</evidence>
<evidence type="ECO:0000313" key="16">
    <source>
        <dbReference type="EMBL" id="KXH63068.1"/>
    </source>
</evidence>
<evidence type="ECO:0000256" key="4">
    <source>
        <dbReference type="ARBA" id="ARBA00022670"/>
    </source>
</evidence>
<name>A0A135URQ0_9PEZI</name>
<keyword evidence="7 14" id="KW-0378">Hydrolase</keyword>
<evidence type="ECO:0000256" key="14">
    <source>
        <dbReference type="RuleBase" id="RU361240"/>
    </source>
</evidence>
<keyword evidence="8 14" id="KW-0862">Zinc</keyword>
<dbReference type="EC" id="3.4.-.-" evidence="14"/>
<evidence type="ECO:0000259" key="15">
    <source>
        <dbReference type="Pfam" id="PF04389"/>
    </source>
</evidence>
<dbReference type="AlphaFoldDB" id="A0A135URQ0"/>
<feature type="signal peptide" evidence="14">
    <location>
        <begin position="1"/>
        <end position="17"/>
    </location>
</feature>
<keyword evidence="10" id="KW-1015">Disulfide bond</keyword>
<dbReference type="PANTHER" id="PTHR12147">
    <property type="entry name" value="METALLOPEPTIDASE M28 FAMILY MEMBER"/>
    <property type="match status" value="1"/>
</dbReference>
<dbReference type="GO" id="GO:0006508">
    <property type="term" value="P:proteolysis"/>
    <property type="evidence" value="ECO:0007669"/>
    <property type="project" value="UniProtKB-KW"/>
</dbReference>
<comment type="subunit">
    <text evidence="2">Monomer.</text>
</comment>
<feature type="chain" id="PRO_5007747284" description="Peptide hydrolase" evidence="14">
    <location>
        <begin position="18"/>
        <end position="453"/>
    </location>
</feature>
<evidence type="ECO:0000256" key="7">
    <source>
        <dbReference type="ARBA" id="ARBA00022801"/>
    </source>
</evidence>
<dbReference type="PANTHER" id="PTHR12147:SF56">
    <property type="entry name" value="AMINOPEPTIDASE YDR415C-RELATED"/>
    <property type="match status" value="1"/>
</dbReference>
<comment type="similarity">
    <text evidence="13">Belongs to the peptidase M28 family. M28E subfamily.</text>
</comment>
<dbReference type="OrthoDB" id="2214at2759"/>
<evidence type="ECO:0000256" key="1">
    <source>
        <dbReference type="ARBA" id="ARBA00001947"/>
    </source>
</evidence>
<keyword evidence="17" id="KW-1185">Reference proteome</keyword>
<evidence type="ECO:0000256" key="5">
    <source>
        <dbReference type="ARBA" id="ARBA00022723"/>
    </source>
</evidence>
<evidence type="ECO:0000256" key="12">
    <source>
        <dbReference type="ARBA" id="ARBA00043843"/>
    </source>
</evidence>
<sequence length="453" mass="50017">MRFTPLLSALAASSVAGSFVEPRDPTKLFTLEIAPGETVTVTEEEKWEMMDKRVHFFDITEWSDVPAVAPSADFKLLAALPFPTEMNQTCHVNALIPKLNKDNMQAHLERFSSFHNRYYLSKTGVESAEWLYGQINAVLDPSIIVTIPGRNQRTIVLGGHLDSVISGDRGAGRAPGADDNGSGSVMILEVLRVLLSDPKIASGDILNTLEFHWYGAEEAGLLGSQDIFTQYRASSRQVVSMLQQDMVGYIGRDGVESIIVTIPGRNQRTVVLGGHLDSVISGDRGAGRAPGADDNGSGSVMILEVLRVLLSDPKIASGDILNTLEFYWYGAEEVVSMLQQDMVGYIGRDGVERFGVVTDWVDLDQVAFMKRVIDTYTDIPYEETVCGYACSDHASANRNGYPSSFIFETPFGNHNPYIHNPNDIIEYVLFDHVLQHVKMATGYVYELAYWPFA</sequence>
<keyword evidence="3" id="KW-0031">Aminopeptidase</keyword>
<dbReference type="Pfam" id="PF04389">
    <property type="entry name" value="Peptidase_M28"/>
    <property type="match status" value="2"/>
</dbReference>
<dbReference type="InterPro" id="IPR007484">
    <property type="entry name" value="Peptidase_M28"/>
</dbReference>
<reference evidence="16 17" key="1">
    <citation type="submission" date="2014-02" db="EMBL/GenBank/DDBJ databases">
        <title>The genome sequence of Colletotrichum salicis CBS 607.94.</title>
        <authorList>
            <person name="Baroncelli R."/>
            <person name="Thon M.R."/>
        </authorList>
    </citation>
    <scope>NUCLEOTIDE SEQUENCE [LARGE SCALE GENOMIC DNA]</scope>
    <source>
        <strain evidence="16 17">CBS 607.94</strain>
    </source>
</reference>
<dbReference type="STRING" id="1209931.A0A135URQ0"/>
<evidence type="ECO:0000256" key="8">
    <source>
        <dbReference type="ARBA" id="ARBA00022833"/>
    </source>
</evidence>
<comment type="function">
    <text evidence="12">Extracellular aminopeptidase that allows assimilation of proteinaceous substrates.</text>
</comment>
<dbReference type="GO" id="GO:0008235">
    <property type="term" value="F:metalloexopeptidase activity"/>
    <property type="evidence" value="ECO:0007669"/>
    <property type="project" value="InterPro"/>
</dbReference>
<keyword evidence="4 14" id="KW-0645">Protease</keyword>
<protein>
    <recommendedName>
        <fullName evidence="14">Peptide hydrolase</fullName>
        <ecNumber evidence="14">3.4.-.-</ecNumber>
    </recommendedName>
</protein>
<organism evidence="16 17">
    <name type="scientific">Colletotrichum salicis</name>
    <dbReference type="NCBI Taxonomy" id="1209931"/>
    <lineage>
        <taxon>Eukaryota</taxon>
        <taxon>Fungi</taxon>
        <taxon>Dikarya</taxon>
        <taxon>Ascomycota</taxon>
        <taxon>Pezizomycotina</taxon>
        <taxon>Sordariomycetes</taxon>
        <taxon>Hypocreomycetidae</taxon>
        <taxon>Glomerellales</taxon>
        <taxon>Glomerellaceae</taxon>
        <taxon>Colletotrichum</taxon>
        <taxon>Colletotrichum acutatum species complex</taxon>
    </lineage>
</organism>
<comment type="cofactor">
    <cofactor evidence="1">
        <name>Zn(2+)</name>
        <dbReference type="ChEBI" id="CHEBI:29105"/>
    </cofactor>
</comment>
<keyword evidence="5 14" id="KW-0479">Metal-binding</keyword>
<keyword evidence="11" id="KW-0325">Glycoprotein</keyword>
<accession>A0A135URQ0</accession>
<dbReference type="EMBL" id="JFFI01001125">
    <property type="protein sequence ID" value="KXH63068.1"/>
    <property type="molecule type" value="Genomic_DNA"/>
</dbReference>
<evidence type="ECO:0000256" key="11">
    <source>
        <dbReference type="ARBA" id="ARBA00023180"/>
    </source>
</evidence>